<keyword evidence="2" id="KW-0812">Transmembrane</keyword>
<evidence type="ECO:0000256" key="1">
    <source>
        <dbReference type="ARBA" id="ARBA00004141"/>
    </source>
</evidence>
<organism evidence="4 5">
    <name type="scientific">Elysia marginata</name>
    <dbReference type="NCBI Taxonomy" id="1093978"/>
    <lineage>
        <taxon>Eukaryota</taxon>
        <taxon>Metazoa</taxon>
        <taxon>Spiralia</taxon>
        <taxon>Lophotrochozoa</taxon>
        <taxon>Mollusca</taxon>
        <taxon>Gastropoda</taxon>
        <taxon>Heterobranchia</taxon>
        <taxon>Euthyneura</taxon>
        <taxon>Panpulmonata</taxon>
        <taxon>Sacoglossa</taxon>
        <taxon>Placobranchoidea</taxon>
        <taxon>Plakobranchidae</taxon>
        <taxon>Elysia</taxon>
    </lineage>
</organism>
<evidence type="ECO:0000313" key="4">
    <source>
        <dbReference type="EMBL" id="GFR66110.1"/>
    </source>
</evidence>
<dbReference type="Proteomes" id="UP000762676">
    <property type="component" value="Unassembled WGS sequence"/>
</dbReference>
<dbReference type="InterPro" id="IPR036719">
    <property type="entry name" value="Neuro-gated_channel_TM_sf"/>
</dbReference>
<dbReference type="GO" id="GO:0005230">
    <property type="term" value="F:extracellular ligand-gated monoatomic ion channel activity"/>
    <property type="evidence" value="ECO:0007669"/>
    <property type="project" value="InterPro"/>
</dbReference>
<evidence type="ECO:0000313" key="5">
    <source>
        <dbReference type="Proteomes" id="UP000762676"/>
    </source>
</evidence>
<dbReference type="InterPro" id="IPR006201">
    <property type="entry name" value="Neur_channel"/>
</dbReference>
<name>A0AAV4F0X7_9GAST</name>
<dbReference type="SUPFAM" id="SSF90112">
    <property type="entry name" value="Neurotransmitter-gated ion-channel transmembrane pore"/>
    <property type="match status" value="1"/>
</dbReference>
<dbReference type="GO" id="GO:0016020">
    <property type="term" value="C:membrane"/>
    <property type="evidence" value="ECO:0007669"/>
    <property type="project" value="UniProtKB-SubCell"/>
</dbReference>
<dbReference type="InterPro" id="IPR006029">
    <property type="entry name" value="Neurotrans-gated_channel_TM"/>
</dbReference>
<feature type="transmembrane region" description="Helical" evidence="2">
    <location>
        <begin position="67"/>
        <end position="91"/>
    </location>
</feature>
<evidence type="ECO:0000259" key="3">
    <source>
        <dbReference type="Pfam" id="PF02932"/>
    </source>
</evidence>
<comment type="caution">
    <text evidence="4">The sequence shown here is derived from an EMBL/GenBank/DDBJ whole genome shotgun (WGS) entry which is preliminary data.</text>
</comment>
<gene>
    <name evidence="4" type="ORF">ElyMa_001962400</name>
</gene>
<feature type="domain" description="Neurotransmitter-gated ion-channel transmembrane" evidence="3">
    <location>
        <begin position="73"/>
        <end position="130"/>
    </location>
</feature>
<dbReference type="GO" id="GO:0004888">
    <property type="term" value="F:transmembrane signaling receptor activity"/>
    <property type="evidence" value="ECO:0007669"/>
    <property type="project" value="InterPro"/>
</dbReference>
<dbReference type="SUPFAM" id="SSF63712">
    <property type="entry name" value="Nicotinic receptor ligand binding domain-like"/>
    <property type="match status" value="1"/>
</dbReference>
<dbReference type="InterPro" id="IPR038050">
    <property type="entry name" value="Neuro_actylchol_rec"/>
</dbReference>
<sequence length="136" mass="15578">MSLTIVNAVLCQELDIYTYADGINLNYFSEDGEWEIQRTWNERATYTEGNYEYARVYYYFKLKRKPLYYGLNMILPVLVTALLTVFVFLLPAESGEKIGYCLTVLLAFMVILTLIAADLPTTAANTSLLGRNSLRF</sequence>
<evidence type="ECO:0000256" key="2">
    <source>
        <dbReference type="SAM" id="Phobius"/>
    </source>
</evidence>
<proteinExistence type="predicted"/>
<accession>A0AAV4F0X7</accession>
<dbReference type="EMBL" id="BMAT01003998">
    <property type="protein sequence ID" value="GFR66110.1"/>
    <property type="molecule type" value="Genomic_DNA"/>
</dbReference>
<keyword evidence="2" id="KW-1133">Transmembrane helix</keyword>
<feature type="transmembrane region" description="Helical" evidence="2">
    <location>
        <begin position="97"/>
        <end position="117"/>
    </location>
</feature>
<dbReference type="InterPro" id="IPR036734">
    <property type="entry name" value="Neur_chan_lig-bd_sf"/>
</dbReference>
<keyword evidence="4" id="KW-0675">Receptor</keyword>
<protein>
    <submittedName>
        <fullName evidence="4">Neuronal acetylcholine receptor subunit alpha-3</fullName>
    </submittedName>
</protein>
<dbReference type="CDD" id="cd19051">
    <property type="entry name" value="LGIC_TM_cation"/>
    <property type="match status" value="1"/>
</dbReference>
<comment type="subcellular location">
    <subcellularLocation>
        <location evidence="1">Membrane</location>
        <topology evidence="1">Multi-pass membrane protein</topology>
    </subcellularLocation>
</comment>
<dbReference type="Gene3D" id="2.70.170.10">
    <property type="entry name" value="Neurotransmitter-gated ion-channel ligand-binding domain"/>
    <property type="match status" value="1"/>
</dbReference>
<keyword evidence="2" id="KW-0472">Membrane</keyword>
<dbReference type="Gene3D" id="1.20.58.390">
    <property type="entry name" value="Neurotransmitter-gated ion-channel transmembrane domain"/>
    <property type="match status" value="1"/>
</dbReference>
<dbReference type="PANTHER" id="PTHR18945">
    <property type="entry name" value="NEUROTRANSMITTER GATED ION CHANNEL"/>
    <property type="match status" value="1"/>
</dbReference>
<keyword evidence="5" id="KW-1185">Reference proteome</keyword>
<reference evidence="4 5" key="1">
    <citation type="journal article" date="2021" name="Elife">
        <title>Chloroplast acquisition without the gene transfer in kleptoplastic sea slugs, Plakobranchus ocellatus.</title>
        <authorList>
            <person name="Maeda T."/>
            <person name="Takahashi S."/>
            <person name="Yoshida T."/>
            <person name="Shimamura S."/>
            <person name="Takaki Y."/>
            <person name="Nagai Y."/>
            <person name="Toyoda A."/>
            <person name="Suzuki Y."/>
            <person name="Arimoto A."/>
            <person name="Ishii H."/>
            <person name="Satoh N."/>
            <person name="Nishiyama T."/>
            <person name="Hasebe M."/>
            <person name="Maruyama T."/>
            <person name="Minagawa J."/>
            <person name="Obokata J."/>
            <person name="Shigenobu S."/>
        </authorList>
    </citation>
    <scope>NUCLEOTIDE SEQUENCE [LARGE SCALE GENOMIC DNA]</scope>
</reference>
<dbReference type="Pfam" id="PF02932">
    <property type="entry name" value="Neur_chan_memb"/>
    <property type="match status" value="1"/>
</dbReference>
<dbReference type="AlphaFoldDB" id="A0AAV4F0X7"/>